<evidence type="ECO:0000313" key="2">
    <source>
        <dbReference type="Proteomes" id="UP000622890"/>
    </source>
</evidence>
<evidence type="ECO:0000313" key="1">
    <source>
        <dbReference type="EMBL" id="MBK4737354.1"/>
    </source>
</evidence>
<reference evidence="1" key="1">
    <citation type="submission" date="2021-01" db="EMBL/GenBank/DDBJ databases">
        <title>Genome sequence of strain Noviherbaspirillum sp. DKR-6.</title>
        <authorList>
            <person name="Chaudhary D.K."/>
        </authorList>
    </citation>
    <scope>NUCLEOTIDE SEQUENCE</scope>
    <source>
        <strain evidence="1">DKR-6</strain>
    </source>
</reference>
<accession>A0A934T1W1</accession>
<gene>
    <name evidence="1" type="ORF">JJB74_22265</name>
</gene>
<proteinExistence type="predicted"/>
<name>A0A934T1W1_9BURK</name>
<dbReference type="AlphaFoldDB" id="A0A934T1W1"/>
<dbReference type="Proteomes" id="UP000622890">
    <property type="component" value="Unassembled WGS sequence"/>
</dbReference>
<organism evidence="1 2">
    <name type="scientific">Noviherbaspirillum pedocola</name>
    <dbReference type="NCBI Taxonomy" id="2801341"/>
    <lineage>
        <taxon>Bacteria</taxon>
        <taxon>Pseudomonadati</taxon>
        <taxon>Pseudomonadota</taxon>
        <taxon>Betaproteobacteria</taxon>
        <taxon>Burkholderiales</taxon>
        <taxon>Oxalobacteraceae</taxon>
        <taxon>Noviherbaspirillum</taxon>
    </lineage>
</organism>
<protein>
    <submittedName>
        <fullName evidence="1">Uncharacterized protein</fullName>
    </submittedName>
</protein>
<dbReference type="EMBL" id="JAEPBG010000011">
    <property type="protein sequence ID" value="MBK4737354.1"/>
    <property type="molecule type" value="Genomic_DNA"/>
</dbReference>
<keyword evidence="2" id="KW-1185">Reference proteome</keyword>
<comment type="caution">
    <text evidence="1">The sequence shown here is derived from an EMBL/GenBank/DDBJ whole genome shotgun (WGS) entry which is preliminary data.</text>
</comment>
<dbReference type="RefSeq" id="WP_200595568.1">
    <property type="nucleotide sequence ID" value="NZ_JAEPBG010000011.1"/>
</dbReference>
<sequence length="200" mass="22107">MIEPKQGNKSQSEESDQAVFARQCSVLLPDTAAALVQIVERYGWNEILAVNGIRPSHLNLLGMLSIGKKITFRLPNKADSTYEGNEFATTDSSVDHTVREPLDSHPAGADPTLLSAMVLMLGRYILINEGSEEDEKLTCELTEKGQALLHLNRQFAVAHSGACYQRNQLSKTAHRLLADLIYACISESEKPYLVNKKPLL</sequence>